<dbReference type="EMBL" id="BRZM01000290">
    <property type="protein sequence ID" value="GLD69858.1"/>
    <property type="molecule type" value="Genomic_DNA"/>
</dbReference>
<evidence type="ECO:0000256" key="2">
    <source>
        <dbReference type="SAM" id="Phobius"/>
    </source>
</evidence>
<evidence type="ECO:0000256" key="1">
    <source>
        <dbReference type="SAM" id="MobiDB-lite"/>
    </source>
</evidence>
<keyword evidence="2" id="KW-1133">Transmembrane helix</keyword>
<feature type="transmembrane region" description="Helical" evidence="2">
    <location>
        <begin position="316"/>
        <end position="335"/>
    </location>
</feature>
<keyword evidence="4" id="KW-1185">Reference proteome</keyword>
<name>A0AAD3RI11_LATJO</name>
<evidence type="ECO:0000313" key="4">
    <source>
        <dbReference type="Proteomes" id="UP001279410"/>
    </source>
</evidence>
<comment type="caution">
    <text evidence="3">The sequence shown here is derived from an EMBL/GenBank/DDBJ whole genome shotgun (WGS) entry which is preliminary data.</text>
</comment>
<reference evidence="3" key="1">
    <citation type="submission" date="2022-08" db="EMBL/GenBank/DDBJ databases">
        <title>Genome sequencing of akame (Lates japonicus).</title>
        <authorList>
            <person name="Hashiguchi Y."/>
            <person name="Takahashi H."/>
        </authorList>
    </citation>
    <scope>NUCLEOTIDE SEQUENCE</scope>
    <source>
        <strain evidence="3">Kochi</strain>
    </source>
</reference>
<protein>
    <submittedName>
        <fullName evidence="3">Vesicular inhibitory amino acid transporter-like protein</fullName>
    </submittedName>
</protein>
<feature type="region of interest" description="Disordered" evidence="1">
    <location>
        <begin position="1"/>
        <end position="25"/>
    </location>
</feature>
<evidence type="ECO:0000313" key="3">
    <source>
        <dbReference type="EMBL" id="GLD69858.1"/>
    </source>
</evidence>
<dbReference type="Proteomes" id="UP001279410">
    <property type="component" value="Unassembled WGS sequence"/>
</dbReference>
<dbReference type="AlphaFoldDB" id="A0AAD3RI11"/>
<proteinExistence type="predicted"/>
<sequence length="362" mass="40309">MGCSPGWASRLRRTRRSGVSPSATTDYMPGKGCKWMSFREKRKGGTLAVGEERGVEGTATTETALPQAFPGRLEAQGRDKPKITSWEVGWNVTNAIQSLHAPLALACHCDEGPVHYHSTGFVRSGMFVLGLPYAILHGGYLGLFIIFGGRGAATRAKISPRGLYEENQDGIKVRKALICGGTWPTPGRGATLKNLKAVSKFSFLCEFWRPHQQHPRDRHRLSRLRKGLGEGQVYTMKKFHFNWHHRVQLHLPDLPPWRETCSFQRVPLHDGVDSHHSLAPLALPLPWWPTDGQTPPKRMAGEPCFDCYVSWRAVEIGAWAFESFVVFTCLWVIFVPHFRPADGLNSAAPPGAGLCFLHEPSI</sequence>
<keyword evidence="2" id="KW-0812">Transmembrane</keyword>
<organism evidence="3 4">
    <name type="scientific">Lates japonicus</name>
    <name type="common">Japanese lates</name>
    <dbReference type="NCBI Taxonomy" id="270547"/>
    <lineage>
        <taxon>Eukaryota</taxon>
        <taxon>Metazoa</taxon>
        <taxon>Chordata</taxon>
        <taxon>Craniata</taxon>
        <taxon>Vertebrata</taxon>
        <taxon>Euteleostomi</taxon>
        <taxon>Actinopterygii</taxon>
        <taxon>Neopterygii</taxon>
        <taxon>Teleostei</taxon>
        <taxon>Neoteleostei</taxon>
        <taxon>Acanthomorphata</taxon>
        <taxon>Carangaria</taxon>
        <taxon>Carangaria incertae sedis</taxon>
        <taxon>Centropomidae</taxon>
        <taxon>Lates</taxon>
    </lineage>
</organism>
<keyword evidence="2" id="KW-0472">Membrane</keyword>
<gene>
    <name evidence="3" type="ORF">AKAME5_002117500</name>
</gene>
<accession>A0AAD3RI11</accession>